<accession>A0A0A9BV75</accession>
<dbReference type="EMBL" id="GBRH01230684">
    <property type="protein sequence ID" value="JAD67211.1"/>
    <property type="molecule type" value="Transcribed_RNA"/>
</dbReference>
<protein>
    <submittedName>
        <fullName evidence="1">Uncharacterized protein</fullName>
    </submittedName>
</protein>
<sequence>MNTMKLPCYSITQVRLN</sequence>
<evidence type="ECO:0000313" key="1">
    <source>
        <dbReference type="EMBL" id="JAD67211.1"/>
    </source>
</evidence>
<organism evidence="1">
    <name type="scientific">Arundo donax</name>
    <name type="common">Giant reed</name>
    <name type="synonym">Donax arundinaceus</name>
    <dbReference type="NCBI Taxonomy" id="35708"/>
    <lineage>
        <taxon>Eukaryota</taxon>
        <taxon>Viridiplantae</taxon>
        <taxon>Streptophyta</taxon>
        <taxon>Embryophyta</taxon>
        <taxon>Tracheophyta</taxon>
        <taxon>Spermatophyta</taxon>
        <taxon>Magnoliopsida</taxon>
        <taxon>Liliopsida</taxon>
        <taxon>Poales</taxon>
        <taxon>Poaceae</taxon>
        <taxon>PACMAD clade</taxon>
        <taxon>Arundinoideae</taxon>
        <taxon>Arundineae</taxon>
        <taxon>Arundo</taxon>
    </lineage>
</organism>
<proteinExistence type="predicted"/>
<reference evidence="1" key="1">
    <citation type="submission" date="2014-09" db="EMBL/GenBank/DDBJ databases">
        <authorList>
            <person name="Magalhaes I.L.F."/>
            <person name="Oliveira U."/>
            <person name="Santos F.R."/>
            <person name="Vidigal T.H.D.A."/>
            <person name="Brescovit A.D."/>
            <person name="Santos A.J."/>
        </authorList>
    </citation>
    <scope>NUCLEOTIDE SEQUENCE</scope>
    <source>
        <tissue evidence="1">Shoot tissue taken approximately 20 cm above the soil surface</tissue>
    </source>
</reference>
<name>A0A0A9BV75_ARUDO</name>
<reference evidence="1" key="2">
    <citation type="journal article" date="2015" name="Data Brief">
        <title>Shoot transcriptome of the giant reed, Arundo donax.</title>
        <authorList>
            <person name="Barrero R.A."/>
            <person name="Guerrero F.D."/>
            <person name="Moolhuijzen P."/>
            <person name="Goolsby J.A."/>
            <person name="Tidwell J."/>
            <person name="Bellgard S.E."/>
            <person name="Bellgard M.I."/>
        </authorList>
    </citation>
    <scope>NUCLEOTIDE SEQUENCE</scope>
    <source>
        <tissue evidence="1">Shoot tissue taken approximately 20 cm above the soil surface</tissue>
    </source>
</reference>
<dbReference type="AlphaFoldDB" id="A0A0A9BV75"/>